<dbReference type="Gene3D" id="1.20.1260.100">
    <property type="entry name" value="TspO/MBR protein"/>
    <property type="match status" value="1"/>
</dbReference>
<protein>
    <submittedName>
        <fullName evidence="7">TspO and MBR related proteins</fullName>
    </submittedName>
</protein>
<evidence type="ECO:0000256" key="3">
    <source>
        <dbReference type="ARBA" id="ARBA00022692"/>
    </source>
</evidence>
<evidence type="ECO:0000313" key="8">
    <source>
        <dbReference type="Proteomes" id="UP000199288"/>
    </source>
</evidence>
<keyword evidence="8" id="KW-1185">Reference proteome</keyword>
<dbReference type="PANTHER" id="PTHR10057:SF0">
    <property type="entry name" value="TRANSLOCATOR PROTEIN"/>
    <property type="match status" value="1"/>
</dbReference>
<accession>A0A1H4BKS7</accession>
<dbReference type="InterPro" id="IPR004307">
    <property type="entry name" value="TspO_MBR"/>
</dbReference>
<organism evidence="7 8">
    <name type="scientific">Bowdeniella nasicola</name>
    <dbReference type="NCBI Taxonomy" id="208480"/>
    <lineage>
        <taxon>Bacteria</taxon>
        <taxon>Bacillati</taxon>
        <taxon>Actinomycetota</taxon>
        <taxon>Actinomycetes</taxon>
        <taxon>Actinomycetales</taxon>
        <taxon>Actinomycetaceae</taxon>
        <taxon>Bowdeniella</taxon>
    </lineage>
</organism>
<keyword evidence="4 6" id="KW-1133">Transmembrane helix</keyword>
<dbReference type="GO" id="GO:0016020">
    <property type="term" value="C:membrane"/>
    <property type="evidence" value="ECO:0007669"/>
    <property type="project" value="UniProtKB-SubCell"/>
</dbReference>
<proteinExistence type="inferred from homology"/>
<dbReference type="CDD" id="cd15904">
    <property type="entry name" value="TSPO_MBR"/>
    <property type="match status" value="1"/>
</dbReference>
<dbReference type="PANTHER" id="PTHR10057">
    <property type="entry name" value="PERIPHERAL-TYPE BENZODIAZEPINE RECEPTOR"/>
    <property type="match status" value="1"/>
</dbReference>
<evidence type="ECO:0000256" key="5">
    <source>
        <dbReference type="ARBA" id="ARBA00023136"/>
    </source>
</evidence>
<dbReference type="AlphaFoldDB" id="A0A1H4BKS7"/>
<evidence type="ECO:0000256" key="4">
    <source>
        <dbReference type="ARBA" id="ARBA00022989"/>
    </source>
</evidence>
<reference evidence="8" key="1">
    <citation type="submission" date="2016-10" db="EMBL/GenBank/DDBJ databases">
        <authorList>
            <person name="Varghese N."/>
            <person name="Submissions S."/>
        </authorList>
    </citation>
    <scope>NUCLEOTIDE SEQUENCE [LARGE SCALE GENOMIC DNA]</scope>
    <source>
        <strain evidence="8">KPR-1</strain>
    </source>
</reference>
<name>A0A1H4BKS7_9ACTO</name>
<dbReference type="InterPro" id="IPR038330">
    <property type="entry name" value="TspO/MBR-related_sf"/>
</dbReference>
<keyword evidence="5 6" id="KW-0472">Membrane</keyword>
<dbReference type="GO" id="GO:0033013">
    <property type="term" value="P:tetrapyrrole metabolic process"/>
    <property type="evidence" value="ECO:0007669"/>
    <property type="project" value="UniProtKB-ARBA"/>
</dbReference>
<evidence type="ECO:0000256" key="2">
    <source>
        <dbReference type="ARBA" id="ARBA00007524"/>
    </source>
</evidence>
<dbReference type="EMBL" id="FNQV01000010">
    <property type="protein sequence ID" value="SEA48795.1"/>
    <property type="molecule type" value="Genomic_DNA"/>
</dbReference>
<feature type="transmembrane region" description="Helical" evidence="6">
    <location>
        <begin position="111"/>
        <end position="131"/>
    </location>
</feature>
<evidence type="ECO:0000256" key="1">
    <source>
        <dbReference type="ARBA" id="ARBA00004141"/>
    </source>
</evidence>
<keyword evidence="3 6" id="KW-0812">Transmembrane</keyword>
<dbReference type="Pfam" id="PF03073">
    <property type="entry name" value="TspO_MBR"/>
    <property type="match status" value="1"/>
</dbReference>
<sequence>MSSLRRAASSPPPLSALLGRTLLYATIAGTTALTIRDLEEAESTDEANSDEMSERDQYVALLATNLALNATWPWSFHRAKALRTATVVSTALTATAAELTRRTWRMNKTRGALLAAYPAWGTLATALNVWIMRENRSG</sequence>
<comment type="similarity">
    <text evidence="2">Belongs to the TspO/BZRP family.</text>
</comment>
<dbReference type="RefSeq" id="WP_176780753.1">
    <property type="nucleotide sequence ID" value="NZ_FNQV01000010.1"/>
</dbReference>
<evidence type="ECO:0000256" key="6">
    <source>
        <dbReference type="SAM" id="Phobius"/>
    </source>
</evidence>
<gene>
    <name evidence="7" type="ORF">SAMN02910418_01697</name>
</gene>
<evidence type="ECO:0000313" key="7">
    <source>
        <dbReference type="EMBL" id="SEA48795.1"/>
    </source>
</evidence>
<comment type="subcellular location">
    <subcellularLocation>
        <location evidence="1">Membrane</location>
        <topology evidence="1">Multi-pass membrane protein</topology>
    </subcellularLocation>
</comment>
<dbReference type="Proteomes" id="UP000199288">
    <property type="component" value="Unassembled WGS sequence"/>
</dbReference>